<sequence>MGSICFFQFLLMFLFRAFIYAHMYKKPEDPYGISDVIELFLYIIFLLLLFISFLLSIVLIIKGKSQTKKASWYLILFSILLYISFSPLHHLAAKLSYF</sequence>
<evidence type="ECO:0000256" key="1">
    <source>
        <dbReference type="SAM" id="Phobius"/>
    </source>
</evidence>
<proteinExistence type="predicted"/>
<accession>A0A4Q0YK25</accession>
<keyword evidence="1" id="KW-0472">Membrane</keyword>
<feature type="transmembrane region" description="Helical" evidence="1">
    <location>
        <begin position="73"/>
        <end position="92"/>
    </location>
</feature>
<name>A0A4Q0YK25_9BACT</name>
<comment type="caution">
    <text evidence="2">The sequence shown here is derived from an EMBL/GenBank/DDBJ whole genome shotgun (WGS) entry which is preliminary data.</text>
</comment>
<evidence type="ECO:0000313" key="3">
    <source>
        <dbReference type="Proteomes" id="UP000290172"/>
    </source>
</evidence>
<dbReference type="Proteomes" id="UP000290172">
    <property type="component" value="Unassembled WGS sequence"/>
</dbReference>
<protein>
    <submittedName>
        <fullName evidence="2">Uncharacterized protein</fullName>
    </submittedName>
</protein>
<organism evidence="2 3">
    <name type="scientific">Halarcobacter ebronensis</name>
    <dbReference type="NCBI Taxonomy" id="1462615"/>
    <lineage>
        <taxon>Bacteria</taxon>
        <taxon>Pseudomonadati</taxon>
        <taxon>Campylobacterota</taxon>
        <taxon>Epsilonproteobacteria</taxon>
        <taxon>Campylobacterales</taxon>
        <taxon>Arcobacteraceae</taxon>
        <taxon>Halarcobacter</taxon>
    </lineage>
</organism>
<reference evidence="2 3" key="1">
    <citation type="submission" date="2017-10" db="EMBL/GenBank/DDBJ databases">
        <title>Genomics of the genus Arcobacter.</title>
        <authorList>
            <person name="Perez-Cataluna A."/>
            <person name="Figueras M.J."/>
        </authorList>
    </citation>
    <scope>NUCLEOTIDE SEQUENCE [LARGE SCALE GENOMIC DNA]</scope>
    <source>
        <strain evidence="2 3">CECT 8993</strain>
    </source>
</reference>
<gene>
    <name evidence="2" type="ORF">CRV08_04830</name>
</gene>
<keyword evidence="1" id="KW-1133">Transmembrane helix</keyword>
<dbReference type="EMBL" id="PDKJ01000003">
    <property type="protein sequence ID" value="RXJ69391.1"/>
    <property type="molecule type" value="Genomic_DNA"/>
</dbReference>
<dbReference type="AlphaFoldDB" id="A0A4Q0YK25"/>
<keyword evidence="1" id="KW-0812">Transmembrane</keyword>
<feature type="transmembrane region" description="Helical" evidence="1">
    <location>
        <begin position="39"/>
        <end position="61"/>
    </location>
</feature>
<evidence type="ECO:0000313" key="2">
    <source>
        <dbReference type="EMBL" id="RXJ69391.1"/>
    </source>
</evidence>